<dbReference type="RefSeq" id="XP_033454415.1">
    <property type="nucleotide sequence ID" value="XM_033597639.1"/>
</dbReference>
<feature type="compositionally biased region" description="Basic and acidic residues" evidence="1">
    <location>
        <begin position="112"/>
        <end position="133"/>
    </location>
</feature>
<evidence type="ECO:0000313" key="2">
    <source>
        <dbReference type="EMBL" id="KAF1934167.1"/>
    </source>
</evidence>
<reference evidence="2" key="1">
    <citation type="journal article" date="2020" name="Stud. Mycol.">
        <title>101 Dothideomycetes genomes: a test case for predicting lifestyles and emergence of pathogens.</title>
        <authorList>
            <person name="Haridas S."/>
            <person name="Albert R."/>
            <person name="Binder M."/>
            <person name="Bloem J."/>
            <person name="Labutti K."/>
            <person name="Salamov A."/>
            <person name="Andreopoulos B."/>
            <person name="Baker S."/>
            <person name="Barry K."/>
            <person name="Bills G."/>
            <person name="Bluhm B."/>
            <person name="Cannon C."/>
            <person name="Castanera R."/>
            <person name="Culley D."/>
            <person name="Daum C."/>
            <person name="Ezra D."/>
            <person name="Gonzalez J."/>
            <person name="Henrissat B."/>
            <person name="Kuo A."/>
            <person name="Liang C."/>
            <person name="Lipzen A."/>
            <person name="Lutzoni F."/>
            <person name="Magnuson J."/>
            <person name="Mondo S."/>
            <person name="Nolan M."/>
            <person name="Ohm R."/>
            <person name="Pangilinan J."/>
            <person name="Park H.-J."/>
            <person name="Ramirez L."/>
            <person name="Alfaro M."/>
            <person name="Sun H."/>
            <person name="Tritt A."/>
            <person name="Yoshinaga Y."/>
            <person name="Zwiers L.-H."/>
            <person name="Turgeon B."/>
            <person name="Goodwin S."/>
            <person name="Spatafora J."/>
            <person name="Crous P."/>
            <person name="Grigoriev I."/>
        </authorList>
    </citation>
    <scope>NUCLEOTIDE SEQUENCE</scope>
    <source>
        <strain evidence="2">CBS 183.55</strain>
    </source>
</reference>
<dbReference type="AlphaFoldDB" id="A0A6A5S9L7"/>
<organism evidence="2 3">
    <name type="scientific">Didymella exigua CBS 183.55</name>
    <dbReference type="NCBI Taxonomy" id="1150837"/>
    <lineage>
        <taxon>Eukaryota</taxon>
        <taxon>Fungi</taxon>
        <taxon>Dikarya</taxon>
        <taxon>Ascomycota</taxon>
        <taxon>Pezizomycotina</taxon>
        <taxon>Dothideomycetes</taxon>
        <taxon>Pleosporomycetidae</taxon>
        <taxon>Pleosporales</taxon>
        <taxon>Pleosporineae</taxon>
        <taxon>Didymellaceae</taxon>
        <taxon>Didymella</taxon>
    </lineage>
</organism>
<feature type="region of interest" description="Disordered" evidence="1">
    <location>
        <begin position="103"/>
        <end position="133"/>
    </location>
</feature>
<dbReference type="OrthoDB" id="3796038at2759"/>
<evidence type="ECO:0000313" key="3">
    <source>
        <dbReference type="Proteomes" id="UP000800082"/>
    </source>
</evidence>
<feature type="region of interest" description="Disordered" evidence="1">
    <location>
        <begin position="36"/>
        <end position="56"/>
    </location>
</feature>
<feature type="region of interest" description="Disordered" evidence="1">
    <location>
        <begin position="161"/>
        <end position="189"/>
    </location>
</feature>
<accession>A0A6A5S9L7</accession>
<proteinExistence type="predicted"/>
<name>A0A6A5S9L7_9PLEO</name>
<dbReference type="Proteomes" id="UP000800082">
    <property type="component" value="Unassembled WGS sequence"/>
</dbReference>
<protein>
    <submittedName>
        <fullName evidence="2">Uncharacterized protein</fullName>
    </submittedName>
</protein>
<sequence>MAEVVGLVASAVTCEYLCALQLPFLTKLQWLQPPMELSNSPKRSSKSPQRSHMREKEMAEMAEMAEITQRLSQFFTSLQVNHTLPNAPAVDPATTQRKITETVVQTNQRSVESARNEVAEDDKPFDPLHGKRAEPDLREQYTFDTATWLYHFVFGPSMSELHSESSHQPSVSDEDSEKRNGTVVLPSPDQMMLTSREIIVWGSGTEPSIVVNRLSSA</sequence>
<dbReference type="GeneID" id="54355306"/>
<evidence type="ECO:0000256" key="1">
    <source>
        <dbReference type="SAM" id="MobiDB-lite"/>
    </source>
</evidence>
<gene>
    <name evidence="2" type="ORF">M421DRAFT_88181</name>
</gene>
<dbReference type="EMBL" id="ML978956">
    <property type="protein sequence ID" value="KAF1934167.1"/>
    <property type="molecule type" value="Genomic_DNA"/>
</dbReference>
<keyword evidence="3" id="KW-1185">Reference proteome</keyword>